<feature type="region of interest" description="Disordered" evidence="4">
    <location>
        <begin position="227"/>
        <end position="247"/>
    </location>
</feature>
<keyword evidence="3" id="KW-0663">Pyridoxal phosphate</keyword>
<evidence type="ECO:0000256" key="3">
    <source>
        <dbReference type="ARBA" id="ARBA00022898"/>
    </source>
</evidence>
<organism evidence="5 6">
    <name type="scientific">Malus baccata</name>
    <name type="common">Siberian crab apple</name>
    <name type="synonym">Pyrus baccata</name>
    <dbReference type="NCBI Taxonomy" id="106549"/>
    <lineage>
        <taxon>Eukaryota</taxon>
        <taxon>Viridiplantae</taxon>
        <taxon>Streptophyta</taxon>
        <taxon>Embryophyta</taxon>
        <taxon>Tracheophyta</taxon>
        <taxon>Spermatophyta</taxon>
        <taxon>Magnoliopsida</taxon>
        <taxon>eudicotyledons</taxon>
        <taxon>Gunneridae</taxon>
        <taxon>Pentapetalae</taxon>
        <taxon>rosids</taxon>
        <taxon>fabids</taxon>
        <taxon>Rosales</taxon>
        <taxon>Rosaceae</taxon>
        <taxon>Amygdaloideae</taxon>
        <taxon>Maleae</taxon>
        <taxon>Malus</taxon>
    </lineage>
</organism>
<evidence type="ECO:0000256" key="1">
    <source>
        <dbReference type="ARBA" id="ARBA00001933"/>
    </source>
</evidence>
<dbReference type="PANTHER" id="PTHR43780:SF2">
    <property type="entry name" value="1-AMINOCYCLOPROPANE-1-CARBOXYLATE DEAMINASE-RELATED"/>
    <property type="match status" value="1"/>
</dbReference>
<evidence type="ECO:0000256" key="4">
    <source>
        <dbReference type="SAM" id="MobiDB-lite"/>
    </source>
</evidence>
<sequence length="271" mass="29139">MEVDADTNSSDTAVKAVAMDFLTKKAYAPPSWASHIKSIPSHTFPLGQFPTPIHKWNLPNLPPNTEVWLKVLAFAFFSLVFDFLHKIPFGFLGGNKVRKLEFLMADAVANGADCVITIGSIQSNHCCATAVAAKYLNLDCYLILSTPKVLLDKNPGLTGNLLVDCLVGARVVFAAREECAKVGGMFGLVKLIKQKFLTGVIKIPKTPLSEVETDDGDCSVAVVLDPSPSDCAGPPPQMASENGIASRKRKLEMVESPGIKSLVSDEIEVPP</sequence>
<dbReference type="InterPro" id="IPR027278">
    <property type="entry name" value="ACCD_DCysDesulf"/>
</dbReference>
<dbReference type="InterPro" id="IPR036052">
    <property type="entry name" value="TrpB-like_PALP_sf"/>
</dbReference>
<comment type="similarity">
    <text evidence="2">Belongs to the ACC deaminase/D-cysteine desulfhydrase family.</text>
</comment>
<dbReference type="AlphaFoldDB" id="A0A540LAZ2"/>
<evidence type="ECO:0000256" key="2">
    <source>
        <dbReference type="ARBA" id="ARBA00008639"/>
    </source>
</evidence>
<dbReference type="Proteomes" id="UP000315295">
    <property type="component" value="Unassembled WGS sequence"/>
</dbReference>
<dbReference type="EMBL" id="VIEB01000671">
    <property type="protein sequence ID" value="TQD83636.1"/>
    <property type="molecule type" value="Genomic_DNA"/>
</dbReference>
<evidence type="ECO:0000313" key="6">
    <source>
        <dbReference type="Proteomes" id="UP000315295"/>
    </source>
</evidence>
<name>A0A540LAZ2_MALBA</name>
<comment type="cofactor">
    <cofactor evidence="1">
        <name>pyridoxal 5'-phosphate</name>
        <dbReference type="ChEBI" id="CHEBI:597326"/>
    </cofactor>
</comment>
<gene>
    <name evidence="5" type="ORF">C1H46_030803</name>
</gene>
<accession>A0A540LAZ2</accession>
<dbReference type="SUPFAM" id="SSF53686">
    <property type="entry name" value="Tryptophan synthase beta subunit-like PLP-dependent enzymes"/>
    <property type="match status" value="1"/>
</dbReference>
<dbReference type="Gene3D" id="3.40.50.1100">
    <property type="match status" value="1"/>
</dbReference>
<dbReference type="GO" id="GO:0019148">
    <property type="term" value="F:D-cysteine desulfhydrase activity"/>
    <property type="evidence" value="ECO:0007669"/>
    <property type="project" value="TreeGrafter"/>
</dbReference>
<keyword evidence="6" id="KW-1185">Reference proteome</keyword>
<proteinExistence type="inferred from homology"/>
<evidence type="ECO:0008006" key="7">
    <source>
        <dbReference type="Google" id="ProtNLM"/>
    </source>
</evidence>
<protein>
    <recommendedName>
        <fullName evidence="7">Tryptophan synthase beta chain-like PALP domain-containing protein</fullName>
    </recommendedName>
</protein>
<evidence type="ECO:0000313" key="5">
    <source>
        <dbReference type="EMBL" id="TQD83636.1"/>
    </source>
</evidence>
<reference evidence="5 6" key="1">
    <citation type="journal article" date="2019" name="G3 (Bethesda)">
        <title>Sequencing of a Wild Apple (Malus baccata) Genome Unravels the Differences Between Cultivated and Wild Apple Species Regarding Disease Resistance and Cold Tolerance.</title>
        <authorList>
            <person name="Chen X."/>
        </authorList>
    </citation>
    <scope>NUCLEOTIDE SEQUENCE [LARGE SCALE GENOMIC DNA]</scope>
    <source>
        <strain evidence="6">cv. Shandingzi</strain>
        <tissue evidence="5">Leaves</tissue>
    </source>
</reference>
<dbReference type="PANTHER" id="PTHR43780">
    <property type="entry name" value="1-AMINOCYCLOPROPANE-1-CARBOXYLATE DEAMINASE-RELATED"/>
    <property type="match status" value="1"/>
</dbReference>
<comment type="caution">
    <text evidence="5">The sequence shown here is derived from an EMBL/GenBank/DDBJ whole genome shotgun (WGS) entry which is preliminary data.</text>
</comment>
<dbReference type="STRING" id="106549.A0A540LAZ2"/>